<dbReference type="AlphaFoldDB" id="A0A2U8I4S6"/>
<dbReference type="Pfam" id="PF15943">
    <property type="entry name" value="YdaS_toxin"/>
    <property type="match status" value="1"/>
</dbReference>
<dbReference type="KEGG" id="fsm:CCS41_05970"/>
<dbReference type="InterPro" id="IPR010982">
    <property type="entry name" value="Lambda_DNA-bd_dom_sf"/>
</dbReference>
<dbReference type="Gene3D" id="1.10.260.40">
    <property type="entry name" value="lambda repressor-like DNA-binding domains"/>
    <property type="match status" value="1"/>
</dbReference>
<proteinExistence type="predicted"/>
<name>A0A2U8I4S6_9GAMM</name>
<dbReference type="InterPro" id="IPR031856">
    <property type="entry name" value="YdaS_toxin-like"/>
</dbReference>
<evidence type="ECO:0000313" key="2">
    <source>
        <dbReference type="Proteomes" id="UP000261875"/>
    </source>
</evidence>
<dbReference type="OrthoDB" id="5682908at2"/>
<dbReference type="SUPFAM" id="SSF47413">
    <property type="entry name" value="lambda repressor-like DNA-binding domains"/>
    <property type="match status" value="1"/>
</dbReference>
<evidence type="ECO:0000313" key="1">
    <source>
        <dbReference type="EMBL" id="AWK14128.1"/>
    </source>
</evidence>
<sequence length="77" mass="8675">MSINLYVQRAISIAGSQKKLADKVSVAQPTIWCWLHLKKKVSPKNVNAFIRAVDGEFKAYQIRPDLPDLFPHPDEAA</sequence>
<accession>A0A2U8I4S6</accession>
<keyword evidence="2" id="KW-1185">Reference proteome</keyword>
<reference evidence="1 2" key="1">
    <citation type="submission" date="2017-05" db="EMBL/GenBank/DDBJ databases">
        <title>Genome sequence of Candidatus Fukatsuia symbiotica and Candidatus Hamiltonella defensa from Acyrthosiphon pisum strain 5D.</title>
        <authorList>
            <person name="Patel V.A."/>
            <person name="Chevignon G."/>
            <person name="Russell J.A."/>
            <person name="Oliver K.M."/>
        </authorList>
    </citation>
    <scope>NUCLEOTIDE SEQUENCE [LARGE SCALE GENOMIC DNA]</scope>
    <source>
        <strain evidence="1 2">5D</strain>
    </source>
</reference>
<protein>
    <submittedName>
        <fullName evidence="1">Transcriptional regulator</fullName>
    </submittedName>
</protein>
<dbReference type="Proteomes" id="UP000261875">
    <property type="component" value="Chromosome"/>
</dbReference>
<gene>
    <name evidence="1" type="ORF">CCS41_05970</name>
</gene>
<dbReference type="EMBL" id="CP021659">
    <property type="protein sequence ID" value="AWK14128.1"/>
    <property type="molecule type" value="Genomic_DNA"/>
</dbReference>
<dbReference type="GO" id="GO:0003677">
    <property type="term" value="F:DNA binding"/>
    <property type="evidence" value="ECO:0007669"/>
    <property type="project" value="InterPro"/>
</dbReference>
<organism evidence="1 2">
    <name type="scientific">Candidatus Fukatsuia symbiotica</name>
    <dbReference type="NCBI Taxonomy" id="1878942"/>
    <lineage>
        <taxon>Bacteria</taxon>
        <taxon>Pseudomonadati</taxon>
        <taxon>Pseudomonadota</taxon>
        <taxon>Gammaproteobacteria</taxon>
        <taxon>Enterobacterales</taxon>
        <taxon>Yersiniaceae</taxon>
        <taxon>Candidatus Fukatsuia</taxon>
    </lineage>
</organism>